<dbReference type="EMBL" id="MLFU01000027">
    <property type="protein sequence ID" value="KAK1497065.1"/>
    <property type="molecule type" value="Genomic_DNA"/>
</dbReference>
<proteinExistence type="predicted"/>
<organism evidence="2 3">
    <name type="scientific">Colletotrichum tamarilloi</name>
    <dbReference type="NCBI Taxonomy" id="1209934"/>
    <lineage>
        <taxon>Eukaryota</taxon>
        <taxon>Fungi</taxon>
        <taxon>Dikarya</taxon>
        <taxon>Ascomycota</taxon>
        <taxon>Pezizomycotina</taxon>
        <taxon>Sordariomycetes</taxon>
        <taxon>Hypocreomycetidae</taxon>
        <taxon>Glomerellales</taxon>
        <taxon>Glomerellaceae</taxon>
        <taxon>Colletotrichum</taxon>
        <taxon>Colletotrichum acutatum species complex</taxon>
    </lineage>
</organism>
<gene>
    <name evidence="2" type="ORF">CTAM01_08077</name>
</gene>
<dbReference type="Proteomes" id="UP001227543">
    <property type="component" value="Unassembled WGS sequence"/>
</dbReference>
<comment type="caution">
    <text evidence="2">The sequence shown here is derived from an EMBL/GenBank/DDBJ whole genome shotgun (WGS) entry which is preliminary data.</text>
</comment>
<evidence type="ECO:0000256" key="1">
    <source>
        <dbReference type="SAM" id="MobiDB-lite"/>
    </source>
</evidence>
<dbReference type="GeneID" id="85408336"/>
<dbReference type="RefSeq" id="XP_060381264.1">
    <property type="nucleotide sequence ID" value="XM_060524098.1"/>
</dbReference>
<protein>
    <submittedName>
        <fullName evidence="2">Uncharacterized protein</fullName>
    </submittedName>
</protein>
<evidence type="ECO:0000313" key="2">
    <source>
        <dbReference type="EMBL" id="KAK1497065.1"/>
    </source>
</evidence>
<sequence length="38" mass="4076">MNRPACTRGLFPAGLLQAPSRSNMKSESSLMPMPLLTA</sequence>
<feature type="region of interest" description="Disordered" evidence="1">
    <location>
        <begin position="17"/>
        <end position="38"/>
    </location>
</feature>
<reference evidence="2 3" key="1">
    <citation type="submission" date="2016-10" db="EMBL/GenBank/DDBJ databases">
        <title>The genome sequence of Colletotrichum fioriniae PJ7.</title>
        <authorList>
            <person name="Baroncelli R."/>
        </authorList>
    </citation>
    <scope>NUCLEOTIDE SEQUENCE [LARGE SCALE GENOMIC DNA]</scope>
    <source>
        <strain evidence="2 3">Tom-12</strain>
    </source>
</reference>
<keyword evidence="3" id="KW-1185">Reference proteome</keyword>
<name>A0ABQ9R761_9PEZI</name>
<accession>A0ABQ9R761</accession>
<evidence type="ECO:0000313" key="3">
    <source>
        <dbReference type="Proteomes" id="UP001227543"/>
    </source>
</evidence>
<feature type="compositionally biased region" description="Polar residues" evidence="1">
    <location>
        <begin position="19"/>
        <end position="29"/>
    </location>
</feature>